<dbReference type="InterPro" id="IPR034704">
    <property type="entry name" value="Ribosomal_bL28/bL31-like_sf"/>
</dbReference>
<gene>
    <name evidence="6" type="primary">rpl31</name>
</gene>
<dbReference type="GO" id="GO:0003735">
    <property type="term" value="F:structural constituent of ribosome"/>
    <property type="evidence" value="ECO:0007669"/>
    <property type="project" value="InterPro"/>
</dbReference>
<accession>D9IXR2</accession>
<dbReference type="SUPFAM" id="SSF143800">
    <property type="entry name" value="L28p-like"/>
    <property type="match status" value="1"/>
</dbReference>
<keyword evidence="2 6" id="KW-0689">Ribosomal protein</keyword>
<dbReference type="Pfam" id="PF01197">
    <property type="entry name" value="Ribosomal_L31"/>
    <property type="match status" value="1"/>
</dbReference>
<geneLocation type="chloroplast" evidence="6"/>
<dbReference type="EMBL" id="HM222968">
    <property type="protein sequence ID" value="ADJ66629.1"/>
    <property type="molecule type" value="Genomic_DNA"/>
</dbReference>
<keyword evidence="6" id="KW-0934">Plastid</keyword>
<keyword evidence="3" id="KW-0687">Ribonucleoprotein</keyword>
<sequence length="69" mass="7835">MAKRNLHPQWFPQTQVFCDGVLVMVTAATKERLTVDTWSGNHPAYKSQDGISVQKNPNVQSFLNRRAGY</sequence>
<evidence type="ECO:0000256" key="4">
    <source>
        <dbReference type="ARBA" id="ARBA00035270"/>
    </source>
</evidence>
<proteinExistence type="inferred from homology"/>
<dbReference type="GO" id="GO:0006412">
    <property type="term" value="P:translation"/>
    <property type="evidence" value="ECO:0007669"/>
    <property type="project" value="InterPro"/>
</dbReference>
<dbReference type="Gene3D" id="4.10.80.400">
    <property type="match status" value="1"/>
</dbReference>
<organism evidence="6">
    <name type="scientific">Chromerida sp. RM11</name>
    <dbReference type="NCBI Taxonomy" id="348535"/>
    <lineage>
        <taxon>Eukaryota</taxon>
        <taxon>Sar</taxon>
        <taxon>Alveolata</taxon>
        <taxon>Colpodellida</taxon>
    </lineage>
</organism>
<dbReference type="PANTHER" id="PTHR33280:SF1">
    <property type="entry name" value="LARGE RIBOSOMAL SUBUNIT PROTEIN BL31C"/>
    <property type="match status" value="1"/>
</dbReference>
<dbReference type="RefSeq" id="YP_003795441.1">
    <property type="nucleotide sequence ID" value="NC_014345.1"/>
</dbReference>
<dbReference type="AlphaFoldDB" id="D9IXR2"/>
<comment type="similarity">
    <text evidence="1">Belongs to the bacterial ribosomal protein bL31 family. Type A subfamily.</text>
</comment>
<evidence type="ECO:0000256" key="3">
    <source>
        <dbReference type="ARBA" id="ARBA00023274"/>
    </source>
</evidence>
<name>D9IXR2_9ALVE</name>
<evidence type="ECO:0000256" key="2">
    <source>
        <dbReference type="ARBA" id="ARBA00022980"/>
    </source>
</evidence>
<dbReference type="PANTHER" id="PTHR33280">
    <property type="entry name" value="50S RIBOSOMAL PROTEIN L31, CHLOROPLASTIC"/>
    <property type="match status" value="1"/>
</dbReference>
<evidence type="ECO:0000256" key="1">
    <source>
        <dbReference type="ARBA" id="ARBA00009296"/>
    </source>
</evidence>
<dbReference type="InterPro" id="IPR002150">
    <property type="entry name" value="Ribosomal_bL31"/>
</dbReference>
<evidence type="ECO:0000256" key="5">
    <source>
        <dbReference type="ARBA" id="ARBA00035529"/>
    </source>
</evidence>
<reference evidence="6" key="1">
    <citation type="journal article" date="2010" name="Proc. Natl. Acad. Sci. U.S.A.">
        <title>A common red algal origin of the apicomplexan, dinoflagellate, and heterokont plastids.</title>
        <authorList>
            <person name="Janouskovec J."/>
            <person name="Horak A."/>
            <person name="Obornik M."/>
            <person name="Lukes J."/>
            <person name="Keeling P.J."/>
        </authorList>
    </citation>
    <scope>NUCLEOTIDE SEQUENCE [LARGE SCALE GENOMIC DNA]</scope>
</reference>
<dbReference type="GO" id="GO:1990904">
    <property type="term" value="C:ribonucleoprotein complex"/>
    <property type="evidence" value="ECO:0007669"/>
    <property type="project" value="UniProtKB-KW"/>
</dbReference>
<dbReference type="GO" id="GO:0005840">
    <property type="term" value="C:ribosome"/>
    <property type="evidence" value="ECO:0007669"/>
    <property type="project" value="UniProtKB-KW"/>
</dbReference>
<evidence type="ECO:0000313" key="6">
    <source>
        <dbReference type="EMBL" id="ADJ66629.1"/>
    </source>
</evidence>
<dbReference type="GeneID" id="9481110"/>
<keyword evidence="6" id="KW-0150">Chloroplast</keyword>
<protein>
    <recommendedName>
        <fullName evidence="4">Large ribosomal subunit protein bL31c</fullName>
    </recommendedName>
    <alternativeName>
        <fullName evidence="5">50S ribosomal protein L31, chloroplastic</fullName>
    </alternativeName>
</protein>